<evidence type="ECO:0000256" key="5">
    <source>
        <dbReference type="ARBA" id="ARBA00013152"/>
    </source>
</evidence>
<dbReference type="GO" id="GO:0009052">
    <property type="term" value="P:pentose-phosphate shunt, non-oxidative branch"/>
    <property type="evidence" value="ECO:0007669"/>
    <property type="project" value="UniProtKB-ARBA"/>
</dbReference>
<feature type="binding site" evidence="15">
    <location>
        <position position="473"/>
    </location>
    <ligand>
        <name>substrate</name>
    </ligand>
</feature>
<dbReference type="PANTHER" id="PTHR43522:SF2">
    <property type="entry name" value="TRANSKETOLASE 1-RELATED"/>
    <property type="match status" value="1"/>
</dbReference>
<dbReference type="RefSeq" id="WP_104509615.1">
    <property type="nucleotide sequence ID" value="NZ_JACIGC010000001.1"/>
</dbReference>
<evidence type="ECO:0000256" key="4">
    <source>
        <dbReference type="ARBA" id="ARBA00011738"/>
    </source>
</evidence>
<comment type="cofactor">
    <cofactor evidence="1">
        <name>Ca(2+)</name>
        <dbReference type="ChEBI" id="CHEBI:29108"/>
    </cofactor>
</comment>
<feature type="binding site" evidence="15">
    <location>
        <position position="37"/>
    </location>
    <ligand>
        <name>substrate</name>
    </ligand>
</feature>
<feature type="domain" description="Transketolase-like pyrimidine-binding" evidence="20">
    <location>
        <begin position="358"/>
        <end position="530"/>
    </location>
</feature>
<feature type="binding site" evidence="16">
    <location>
        <begin position="126"/>
        <end position="128"/>
    </location>
    <ligand>
        <name>thiamine diphosphate</name>
        <dbReference type="ChEBI" id="CHEBI:58937"/>
    </ligand>
</feature>
<dbReference type="CDD" id="cd02012">
    <property type="entry name" value="TPP_TK"/>
    <property type="match status" value="1"/>
</dbReference>
<dbReference type="FunFam" id="3.40.50.970:FF:000003">
    <property type="entry name" value="Transketolase"/>
    <property type="match status" value="1"/>
</dbReference>
<dbReference type="Gene3D" id="3.40.50.920">
    <property type="match status" value="1"/>
</dbReference>
<feature type="binding site" evidence="17">
    <location>
        <position position="194"/>
    </location>
    <ligand>
        <name>Mg(2+)</name>
        <dbReference type="ChEBI" id="CHEBI:18420"/>
    </ligand>
</feature>
<dbReference type="InterPro" id="IPR009014">
    <property type="entry name" value="Transketo_C/PFOR_II"/>
</dbReference>
<dbReference type="InterPro" id="IPR033247">
    <property type="entry name" value="Transketolase_fam"/>
</dbReference>
<dbReference type="OrthoDB" id="8732661at2"/>
<reference evidence="21 22" key="1">
    <citation type="journal article" date="2018" name="Arch. Microbiol.">
        <title>New insights into the metabolic potential of the phototrophic purple bacterium Rhodopila globiformis DSM 161(T) from its draft genome sequence and evidence for a vanadium-dependent nitrogenase.</title>
        <authorList>
            <person name="Imhoff J.F."/>
            <person name="Rahn T."/>
            <person name="Kunzel S."/>
            <person name="Neulinger S.C."/>
        </authorList>
    </citation>
    <scope>NUCLEOTIDE SEQUENCE [LARGE SCALE GENOMIC DNA]</scope>
    <source>
        <strain evidence="21 22">DSM 16996</strain>
    </source>
</reference>
<feature type="binding site" evidence="16">
    <location>
        <position position="165"/>
    </location>
    <ligand>
        <name>thiamine diphosphate</name>
        <dbReference type="ChEBI" id="CHEBI:58937"/>
    </ligand>
</feature>
<feature type="binding site" evidence="16">
    <location>
        <position position="269"/>
    </location>
    <ligand>
        <name>thiamine diphosphate</name>
        <dbReference type="ChEBI" id="CHEBI:58937"/>
    </ligand>
</feature>
<feature type="binding site" evidence="16">
    <location>
        <position position="194"/>
    </location>
    <ligand>
        <name>thiamine diphosphate</name>
        <dbReference type="ChEBI" id="CHEBI:58937"/>
    </ligand>
</feature>
<dbReference type="GO" id="GO:0019253">
    <property type="term" value="P:reductive pentose-phosphate cycle"/>
    <property type="evidence" value="ECO:0007669"/>
    <property type="project" value="UniProtKB-KW"/>
</dbReference>
<keyword evidence="7 19" id="KW-0808">Transferase</keyword>
<evidence type="ECO:0000256" key="8">
    <source>
        <dbReference type="ARBA" id="ARBA00022723"/>
    </source>
</evidence>
<keyword evidence="8 17" id="KW-0479">Metal-binding</keyword>
<sequence>MNQAVSADKATAVPFKDLANAIRALAMDGVEKAKSGHPGMPMGMADVAAVLFTKFINIDPADPAWPDRDRFVLSAGHGSMLIYALHYLLGYDDMPIEQLKNFRQLGSRTAGHPEYGHAKGIETTTGPLGQGISTAVGMALAERLLNARFGNDLVDHYTYVIAGDGCLQEGISHEAIDLAGHLKLGKLILLWDDNSISIDGATSLSTSMDQLKRFEAAGWNTVRVDGHNEAELTAAIENARKNSDKPWLIACKTIIGFGAPTRAGTSKAHGEALGAEEIAGARKALGWPYEPFVVPEPILTEWRKVAKKGFSAHAEWTKRHGASAKAAKFDKQISGKVPEAQEALKALIAKHVAEKPKLATRKASEVALAAINGATELTLGGSADLTHSNLTITKGLESVAPGSYGGRYVHYGIREHGMAAAMNGVALHGGFVPYGGTFLVFSDYMRGAIRLSALMGVRVVYVLTHDSIGLGEDGPTHQPVETVAALRAIPNLLVFRPADAVETAEAWAIALASEKTPSVLALTRQALQPQRVSASENLTAKGAYVLREADGARDVTLLATGSEVEIAVAAADLLAAQGKKAAVVSMPCWELFEAQSADYRKQVLGTAPRVGVEAALRFGWDRWLGDNGDFIGMKGFGASAPAPELYKHFGITAEAVAEAAKKLIG</sequence>
<evidence type="ECO:0000256" key="10">
    <source>
        <dbReference type="ARBA" id="ARBA00022842"/>
    </source>
</evidence>
<dbReference type="CDD" id="cd07033">
    <property type="entry name" value="TPP_PYR_DXS_TK_like"/>
    <property type="match status" value="1"/>
</dbReference>
<dbReference type="InterPro" id="IPR049557">
    <property type="entry name" value="Transketolase_CS"/>
</dbReference>
<keyword evidence="22" id="KW-1185">Reference proteome</keyword>
<evidence type="ECO:0000313" key="21">
    <source>
        <dbReference type="EMBL" id="PPQ27528.1"/>
    </source>
</evidence>
<dbReference type="Pfam" id="PF22613">
    <property type="entry name" value="Transketolase_C_1"/>
    <property type="match status" value="1"/>
</dbReference>
<dbReference type="PANTHER" id="PTHR43522">
    <property type="entry name" value="TRANSKETOLASE"/>
    <property type="match status" value="1"/>
</dbReference>
<dbReference type="SUPFAM" id="SSF52922">
    <property type="entry name" value="TK C-terminal domain-like"/>
    <property type="match status" value="1"/>
</dbReference>
<protein>
    <recommendedName>
        <fullName evidence="5 13">Transketolase</fullName>
        <ecNumber evidence="5 13">2.2.1.1</ecNumber>
    </recommendedName>
</protein>
<evidence type="ECO:0000256" key="14">
    <source>
        <dbReference type="PIRSR" id="PIRSR605478-1"/>
    </source>
</evidence>
<dbReference type="Pfam" id="PF02779">
    <property type="entry name" value="Transket_pyr"/>
    <property type="match status" value="1"/>
</dbReference>
<comment type="caution">
    <text evidence="21">The sequence shown here is derived from an EMBL/GenBank/DDBJ whole genome shotgun (WGS) entry which is preliminary data.</text>
</comment>
<evidence type="ECO:0000256" key="12">
    <source>
        <dbReference type="ARBA" id="ARBA00049473"/>
    </source>
</evidence>
<comment type="cofactor">
    <cofactor evidence="16">
        <name>thiamine diphosphate</name>
        <dbReference type="ChEBI" id="CHEBI:58937"/>
    </cofactor>
    <text evidence="16">Binds 1 thiamine pyrophosphate per subunit. During the reaction, the substrate forms a covalent intermediate with the cofactor.</text>
</comment>
<dbReference type="FunFam" id="3.40.50.970:FF:000004">
    <property type="entry name" value="Transketolase"/>
    <property type="match status" value="1"/>
</dbReference>
<feature type="binding site" evidence="15">
    <location>
        <position position="269"/>
    </location>
    <ligand>
        <name>substrate</name>
    </ligand>
</feature>
<evidence type="ECO:0000259" key="20">
    <source>
        <dbReference type="SMART" id="SM00861"/>
    </source>
</evidence>
<accession>A0A2S6MYU5</accession>
<comment type="catalytic activity">
    <reaction evidence="12 19">
        <text>D-sedoheptulose 7-phosphate + D-glyceraldehyde 3-phosphate = aldehydo-D-ribose 5-phosphate + D-xylulose 5-phosphate</text>
        <dbReference type="Rhea" id="RHEA:10508"/>
        <dbReference type="ChEBI" id="CHEBI:57483"/>
        <dbReference type="ChEBI" id="CHEBI:57737"/>
        <dbReference type="ChEBI" id="CHEBI:58273"/>
        <dbReference type="ChEBI" id="CHEBI:59776"/>
        <dbReference type="EC" id="2.2.1.1"/>
    </reaction>
</comment>
<dbReference type="GO" id="GO:0005829">
    <property type="term" value="C:cytosol"/>
    <property type="evidence" value="ECO:0007669"/>
    <property type="project" value="TreeGrafter"/>
</dbReference>
<evidence type="ECO:0000256" key="18">
    <source>
        <dbReference type="PIRSR" id="PIRSR605478-5"/>
    </source>
</evidence>
<evidence type="ECO:0000256" key="3">
    <source>
        <dbReference type="ARBA" id="ARBA00007131"/>
    </source>
</evidence>
<feature type="binding site" evidence="15">
    <location>
        <position position="524"/>
    </location>
    <ligand>
        <name>substrate</name>
    </ligand>
</feature>
<dbReference type="InterPro" id="IPR029061">
    <property type="entry name" value="THDP-binding"/>
</dbReference>
<feature type="binding site" evidence="15">
    <location>
        <position position="388"/>
    </location>
    <ligand>
        <name>substrate</name>
    </ligand>
</feature>
<feature type="binding site" evidence="17">
    <location>
        <position position="164"/>
    </location>
    <ligand>
        <name>Mg(2+)</name>
        <dbReference type="ChEBI" id="CHEBI:18420"/>
    </ligand>
</feature>
<evidence type="ECO:0000256" key="9">
    <source>
        <dbReference type="ARBA" id="ARBA00022837"/>
    </source>
</evidence>
<dbReference type="PROSITE" id="PS00802">
    <property type="entry name" value="TRANSKETOLASE_2"/>
    <property type="match status" value="1"/>
</dbReference>
<comment type="cofactor">
    <cofactor evidence="17">
        <name>Mg(2+)</name>
        <dbReference type="ChEBI" id="CHEBI:18420"/>
    </cofactor>
    <text evidence="17">Binds 1 Mg(2+) ion per subunit. Can also utilize other divalent metal cations, such as Ca(2+), Mn(2+) and Co(2+).</text>
</comment>
<comment type="cofactor">
    <cofactor evidence="19">
        <name>Mg(2+)</name>
        <dbReference type="ChEBI" id="CHEBI:18420"/>
    </cofactor>
    <cofactor evidence="19">
        <name>Ca(2+)</name>
        <dbReference type="ChEBI" id="CHEBI:29108"/>
    </cofactor>
    <cofactor evidence="19">
        <name>Mn(2+)</name>
        <dbReference type="ChEBI" id="CHEBI:29035"/>
    </cofactor>
    <cofactor evidence="19">
        <name>Co(2+)</name>
        <dbReference type="ChEBI" id="CHEBI:48828"/>
    </cofactor>
    <text evidence="19">Binds 1 Mg(2+) ion per subunit. Can also utilize other divalent metal cations, such as Ca(2+), Mn(2+) and Co(2+).</text>
</comment>
<comment type="cofactor">
    <cofactor evidence="2">
        <name>Co(2+)</name>
        <dbReference type="ChEBI" id="CHEBI:48828"/>
    </cofactor>
</comment>
<dbReference type="InterPro" id="IPR055152">
    <property type="entry name" value="Transketolase-like_C_2"/>
</dbReference>
<dbReference type="InterPro" id="IPR020826">
    <property type="entry name" value="Transketolase_BS"/>
</dbReference>
<dbReference type="Pfam" id="PF00456">
    <property type="entry name" value="Transketolase_N"/>
    <property type="match status" value="1"/>
</dbReference>
<dbReference type="SUPFAM" id="SSF52518">
    <property type="entry name" value="Thiamin diphosphate-binding fold (THDP-binding)"/>
    <property type="match status" value="2"/>
</dbReference>
<evidence type="ECO:0000256" key="15">
    <source>
        <dbReference type="PIRSR" id="PIRSR605478-2"/>
    </source>
</evidence>
<feature type="binding site" evidence="17">
    <location>
        <position position="196"/>
    </location>
    <ligand>
        <name>Mg(2+)</name>
        <dbReference type="ChEBI" id="CHEBI:18420"/>
    </ligand>
</feature>
<keyword evidence="9 19" id="KW-0106">Calcium</keyword>
<feature type="binding site" evidence="15">
    <location>
        <position position="361"/>
    </location>
    <ligand>
        <name>substrate</name>
    </ligand>
</feature>
<keyword evidence="10 17" id="KW-0460">Magnesium</keyword>
<feature type="binding site" evidence="16">
    <location>
        <position position="441"/>
    </location>
    <ligand>
        <name>thiamine diphosphate</name>
        <dbReference type="ChEBI" id="CHEBI:58937"/>
    </ligand>
</feature>
<dbReference type="FunFam" id="3.40.50.920:FF:000003">
    <property type="entry name" value="Transketolase"/>
    <property type="match status" value="1"/>
</dbReference>
<dbReference type="Proteomes" id="UP000239089">
    <property type="component" value="Unassembled WGS sequence"/>
</dbReference>
<comment type="function">
    <text evidence="19">Catalyzes the transfer of a two-carbon ketol group from a ketose donor to an aldose acceptor, via a covalent intermediate with the cofactor thiamine pyrophosphate.</text>
</comment>
<keyword evidence="6" id="KW-0113">Calvin cycle</keyword>
<name>A0A2S6MYU5_9HYPH</name>
<dbReference type="SMART" id="SM00861">
    <property type="entry name" value="Transket_pyr"/>
    <property type="match status" value="1"/>
</dbReference>
<evidence type="ECO:0000256" key="1">
    <source>
        <dbReference type="ARBA" id="ARBA00001913"/>
    </source>
</evidence>
<evidence type="ECO:0000256" key="7">
    <source>
        <dbReference type="ARBA" id="ARBA00022679"/>
    </source>
</evidence>
<evidence type="ECO:0000256" key="16">
    <source>
        <dbReference type="PIRSR" id="PIRSR605478-3"/>
    </source>
</evidence>
<feature type="site" description="Important for catalytic activity" evidence="18">
    <location>
        <position position="269"/>
    </location>
</feature>
<dbReference type="GO" id="GO:0004802">
    <property type="term" value="F:transketolase activity"/>
    <property type="evidence" value="ECO:0007669"/>
    <property type="project" value="UniProtKB-UniRule"/>
</dbReference>
<dbReference type="EMBL" id="NHSJ01000123">
    <property type="protein sequence ID" value="PPQ27528.1"/>
    <property type="molecule type" value="Genomic_DNA"/>
</dbReference>
<keyword evidence="11 16" id="KW-0786">Thiamine pyrophosphate</keyword>
<proteinExistence type="inferred from homology"/>
<organism evidence="21 22">
    <name type="scientific">Rhodoblastus sphagnicola</name>
    <dbReference type="NCBI Taxonomy" id="333368"/>
    <lineage>
        <taxon>Bacteria</taxon>
        <taxon>Pseudomonadati</taxon>
        <taxon>Pseudomonadota</taxon>
        <taxon>Alphaproteobacteria</taxon>
        <taxon>Hyphomicrobiales</taxon>
        <taxon>Rhodoblastaceae</taxon>
        <taxon>Rhodoblastus</taxon>
    </lineage>
</organism>
<feature type="binding site" evidence="15">
    <location>
        <position position="465"/>
    </location>
    <ligand>
        <name>substrate</name>
    </ligand>
</feature>
<feature type="site" description="Important for catalytic activity" evidence="18">
    <location>
        <position position="37"/>
    </location>
</feature>
<evidence type="ECO:0000256" key="13">
    <source>
        <dbReference type="NCBIfam" id="TIGR00232"/>
    </source>
</evidence>
<feature type="active site" description="Proton donor" evidence="14">
    <location>
        <position position="415"/>
    </location>
</feature>
<dbReference type="EC" id="2.2.1.1" evidence="5 13"/>
<dbReference type="AlphaFoldDB" id="A0A2S6MYU5"/>
<evidence type="ECO:0000256" key="19">
    <source>
        <dbReference type="RuleBase" id="RU004996"/>
    </source>
</evidence>
<comment type="subunit">
    <text evidence="4 19">Homodimer.</text>
</comment>
<dbReference type="InterPro" id="IPR005474">
    <property type="entry name" value="Transketolase_N"/>
</dbReference>
<evidence type="ECO:0000256" key="2">
    <source>
        <dbReference type="ARBA" id="ARBA00001941"/>
    </source>
</evidence>
<comment type="similarity">
    <text evidence="3 19">Belongs to the transketolase family.</text>
</comment>
<gene>
    <name evidence="21" type="ORF">CCR94_20090</name>
</gene>
<feature type="binding site" evidence="16">
    <location>
        <position position="77"/>
    </location>
    <ligand>
        <name>thiamine diphosphate</name>
        <dbReference type="ChEBI" id="CHEBI:58937"/>
    </ligand>
</feature>
<dbReference type="InterPro" id="IPR005478">
    <property type="entry name" value="Transketolase_bac-like"/>
</dbReference>
<evidence type="ECO:0000256" key="6">
    <source>
        <dbReference type="ARBA" id="ARBA00022567"/>
    </source>
</evidence>
<dbReference type="InterPro" id="IPR005475">
    <property type="entry name" value="Transketolase-like_Pyr-bd"/>
</dbReference>
<dbReference type="GO" id="GO:0046872">
    <property type="term" value="F:metal ion binding"/>
    <property type="evidence" value="ECO:0007669"/>
    <property type="project" value="UniProtKB-KW"/>
</dbReference>
<dbReference type="NCBIfam" id="TIGR00232">
    <property type="entry name" value="tktlase_bact"/>
    <property type="match status" value="1"/>
</dbReference>
<feature type="binding site" evidence="15">
    <location>
        <position position="477"/>
    </location>
    <ligand>
        <name>substrate</name>
    </ligand>
</feature>
<dbReference type="PROSITE" id="PS00801">
    <property type="entry name" value="TRANSKETOLASE_1"/>
    <property type="match status" value="1"/>
</dbReference>
<evidence type="ECO:0000256" key="17">
    <source>
        <dbReference type="PIRSR" id="PIRSR605478-4"/>
    </source>
</evidence>
<evidence type="ECO:0000256" key="11">
    <source>
        <dbReference type="ARBA" id="ARBA00023052"/>
    </source>
</evidence>
<evidence type="ECO:0000313" key="22">
    <source>
        <dbReference type="Proteomes" id="UP000239089"/>
    </source>
</evidence>
<dbReference type="Gene3D" id="3.40.50.970">
    <property type="match status" value="2"/>
</dbReference>